<keyword evidence="10" id="KW-0732">Signal</keyword>
<reference evidence="13 16" key="1">
    <citation type="submission" date="2015-09" db="EMBL/GenBank/DDBJ databases">
        <authorList>
            <consortium name="Pathogen Informatics"/>
        </authorList>
    </citation>
    <scope>NUCLEOTIDE SEQUENCE [LARGE SCALE GENOMIC DNA]</scope>
    <source>
        <strain evidence="13 16">2789STDY5834846</strain>
    </source>
</reference>
<evidence type="ECO:0000313" key="16">
    <source>
        <dbReference type="Proteomes" id="UP000095606"/>
    </source>
</evidence>
<evidence type="ECO:0000256" key="7">
    <source>
        <dbReference type="ARBA" id="ARBA00023237"/>
    </source>
</evidence>
<dbReference type="SUPFAM" id="SSF49464">
    <property type="entry name" value="Carboxypeptidase regulatory domain-like"/>
    <property type="match status" value="1"/>
</dbReference>
<dbReference type="PROSITE" id="PS52016">
    <property type="entry name" value="TONB_DEPENDENT_REC_3"/>
    <property type="match status" value="1"/>
</dbReference>
<evidence type="ECO:0000256" key="6">
    <source>
        <dbReference type="ARBA" id="ARBA00023136"/>
    </source>
</evidence>
<dbReference type="SUPFAM" id="SSF56935">
    <property type="entry name" value="Porins"/>
    <property type="match status" value="1"/>
</dbReference>
<dbReference type="InterPro" id="IPR000531">
    <property type="entry name" value="Beta-barrel_TonB"/>
</dbReference>
<evidence type="ECO:0000259" key="11">
    <source>
        <dbReference type="Pfam" id="PF00593"/>
    </source>
</evidence>
<evidence type="ECO:0000256" key="1">
    <source>
        <dbReference type="ARBA" id="ARBA00004571"/>
    </source>
</evidence>
<accession>A0A174P214</accession>
<dbReference type="RefSeq" id="WP_010537354.1">
    <property type="nucleotide sequence ID" value="NZ_CABMFH010000052.1"/>
</dbReference>
<dbReference type="Proteomes" id="UP001060104">
    <property type="component" value="Chromosome"/>
</dbReference>
<dbReference type="InterPro" id="IPR023997">
    <property type="entry name" value="TonB-dep_OMP_SusC/RagA_CS"/>
</dbReference>
<comment type="subcellular location">
    <subcellularLocation>
        <location evidence="1 8">Cell outer membrane</location>
        <topology evidence="1 8">Multi-pass membrane protein</topology>
    </subcellularLocation>
</comment>
<dbReference type="EMBL" id="JANUTS010000001">
    <property type="protein sequence ID" value="MCS2792637.1"/>
    <property type="molecule type" value="Genomic_DNA"/>
</dbReference>
<evidence type="ECO:0000256" key="9">
    <source>
        <dbReference type="RuleBase" id="RU003357"/>
    </source>
</evidence>
<dbReference type="InterPro" id="IPR037066">
    <property type="entry name" value="Plug_dom_sf"/>
</dbReference>
<reference evidence="14" key="2">
    <citation type="submission" date="2022-08" db="EMBL/GenBank/DDBJ databases">
        <title>Genome Sequencing of Bacteroides fragilis Group Isolates with Nanopore Technology.</title>
        <authorList>
            <person name="Tisza M.J."/>
            <person name="Smith D."/>
            <person name="Dekker J.P."/>
        </authorList>
    </citation>
    <scope>NUCLEOTIDE SEQUENCE</scope>
    <source>
        <strain evidence="14">BFG-351</strain>
        <strain evidence="15">BFG-527</strain>
    </source>
</reference>
<dbReference type="NCBIfam" id="TIGR04057">
    <property type="entry name" value="SusC_RagA_signa"/>
    <property type="match status" value="1"/>
</dbReference>
<dbReference type="Proteomes" id="UP001204548">
    <property type="component" value="Unassembled WGS sequence"/>
</dbReference>
<dbReference type="Pfam" id="PF00593">
    <property type="entry name" value="TonB_dep_Rec_b-barrel"/>
    <property type="match status" value="1"/>
</dbReference>
<keyword evidence="2 8" id="KW-0813">Transport</keyword>
<dbReference type="EMBL" id="CP103141">
    <property type="protein sequence ID" value="UVQ72241.1"/>
    <property type="molecule type" value="Genomic_DNA"/>
</dbReference>
<dbReference type="Gene3D" id="2.40.170.20">
    <property type="entry name" value="TonB-dependent receptor, beta-barrel domain"/>
    <property type="match status" value="1"/>
</dbReference>
<gene>
    <name evidence="13" type="ORF">ERS852461_02761</name>
    <name evidence="14" type="ORF">NXW97_11575</name>
    <name evidence="15" type="ORF">NXY30_14210</name>
</gene>
<name>A0A174P214_9BACE</name>
<dbReference type="Gene3D" id="2.170.130.10">
    <property type="entry name" value="TonB-dependent receptor, plug domain"/>
    <property type="match status" value="1"/>
</dbReference>
<dbReference type="InterPro" id="IPR008969">
    <property type="entry name" value="CarboxyPept-like_regulatory"/>
</dbReference>
<dbReference type="GeneID" id="69589543"/>
<keyword evidence="3 8" id="KW-1134">Transmembrane beta strand</keyword>
<dbReference type="Gene3D" id="2.60.40.1120">
    <property type="entry name" value="Carboxypeptidase-like, regulatory domain"/>
    <property type="match status" value="1"/>
</dbReference>
<feature type="domain" description="TonB-dependent receptor plug" evidence="12">
    <location>
        <begin position="119"/>
        <end position="226"/>
    </location>
</feature>
<evidence type="ECO:0000256" key="5">
    <source>
        <dbReference type="ARBA" id="ARBA00023077"/>
    </source>
</evidence>
<accession>A0A3E5FZP0</accession>
<dbReference type="InterPro" id="IPR012910">
    <property type="entry name" value="Plug_dom"/>
</dbReference>
<dbReference type="InterPro" id="IPR036942">
    <property type="entry name" value="Beta-barrel_TonB_sf"/>
</dbReference>
<dbReference type="NCBIfam" id="TIGR04056">
    <property type="entry name" value="OMP_RagA_SusC"/>
    <property type="match status" value="1"/>
</dbReference>
<proteinExistence type="inferred from homology"/>
<keyword evidence="4 8" id="KW-0812">Transmembrane</keyword>
<dbReference type="Proteomes" id="UP000095606">
    <property type="component" value="Unassembled WGS sequence"/>
</dbReference>
<dbReference type="GO" id="GO:0009279">
    <property type="term" value="C:cell outer membrane"/>
    <property type="evidence" value="ECO:0007669"/>
    <property type="project" value="UniProtKB-SubCell"/>
</dbReference>
<feature type="signal peptide" evidence="10">
    <location>
        <begin position="1"/>
        <end position="21"/>
    </location>
</feature>
<evidence type="ECO:0000256" key="2">
    <source>
        <dbReference type="ARBA" id="ARBA00022448"/>
    </source>
</evidence>
<evidence type="ECO:0000313" key="13">
    <source>
        <dbReference type="EMBL" id="CUP52255.1"/>
    </source>
</evidence>
<dbReference type="AlphaFoldDB" id="A0A174P214"/>
<dbReference type="EMBL" id="CZAE01000013">
    <property type="protein sequence ID" value="CUP52255.1"/>
    <property type="molecule type" value="Genomic_DNA"/>
</dbReference>
<dbReference type="Pfam" id="PF07715">
    <property type="entry name" value="Plug"/>
    <property type="match status" value="1"/>
</dbReference>
<evidence type="ECO:0000256" key="8">
    <source>
        <dbReference type="PROSITE-ProRule" id="PRU01360"/>
    </source>
</evidence>
<sequence>MKRVILLFVSLVVMAFQLLFAQSFTVKGKVIAEEGNEPLIGVAIMQEGTNNGVITDIDGNYSIEIKGVAQATLVYSYIGMQQQQHVVTPQTHKLDITLKSDAQLVDEVVVVAYGVRKKGTVTGSVSTVKSEKIESVPTAGFDQALQGQTPGLMVMSNSGEPSKAATFQLRGTNSINSGTSPLFILDGVPISSNDFNTISPSDIESISVLKDASSTSIYGARAANGVVVITTKRGRAMDKAHVTLRTQWGISQLAKGEWNLMNTAERIQFEKEVGLDSGQDYDLLSKTDVNWRDMVFNDNAMLQNYDLSISRATEKLNYFVSGSFYDQDGIAQGSIFSRYSIRANAEVKASNWLKVGTNSMVAYEEVEQADAGSYSLSSPISACRFMLPYWNPYNSDGSLATNANGGWTGTTVNPIEWMDNNPVTNKKYKVLSVLFAEVTPIENLTYRIQFGADFTHSTGFMQSFPSYQLNNGLGAAGRQSNDILNLTITNTLNYKFDINCDHHFNVMLGQEGIDYRAEGFTLTTRNQNNDYLTNISSGTRASSWQDSSSAYSYVSVFGRAEYNYADRYYADLSLRADASSRFGKDHRWGQFWSVGLMWNAKKELFLKDVKWLHNAQVSFSTGTSGNSEIPNFDHLALVSGGRTYMDTAGIAPQQKGNEKLSWETTWTTNLGFHLGFFDRVNVDLELYHKRTSDILMEVPQSYSEGNNGYRWDNIGVMTNQGVELSVNADVLRLRDFVWNVNANVSYNKNEIKELYNGVQEYELPNTSTKWVVGHPYGEFFINRYVGVNPANGDPLWYDKDGNITTEFRESDKVMVGKNYLAPWQGGFGSTLTWKGISVNAQFSWVADRWMFNNDRFFEESNGLYTGYNQSKRLLYDRWKKPGDVTDIPRWGVTPQMDSRFLEDASFLRLKNLMISYTFPQSWMKKTNFFTNARIYAQGQNLLTFTKFSGLDPEAFTNMYQAQYPMSRQYSFGLELSF</sequence>
<keyword evidence="7 8" id="KW-0998">Cell outer membrane</keyword>
<evidence type="ECO:0000313" key="15">
    <source>
        <dbReference type="EMBL" id="UVQ72241.1"/>
    </source>
</evidence>
<keyword evidence="17" id="KW-1185">Reference proteome</keyword>
<keyword evidence="6 8" id="KW-0472">Membrane</keyword>
<evidence type="ECO:0000313" key="14">
    <source>
        <dbReference type="EMBL" id="MCS2792637.1"/>
    </source>
</evidence>
<keyword evidence="13" id="KW-0675">Receptor</keyword>
<dbReference type="Pfam" id="PF13715">
    <property type="entry name" value="CarbopepD_reg_2"/>
    <property type="match status" value="1"/>
</dbReference>
<evidence type="ECO:0000313" key="17">
    <source>
        <dbReference type="Proteomes" id="UP001060104"/>
    </source>
</evidence>
<comment type="similarity">
    <text evidence="8 9">Belongs to the TonB-dependent receptor family.</text>
</comment>
<dbReference type="InterPro" id="IPR039426">
    <property type="entry name" value="TonB-dep_rcpt-like"/>
</dbReference>
<dbReference type="FunFam" id="2.170.130.10:FF:000003">
    <property type="entry name" value="SusC/RagA family TonB-linked outer membrane protein"/>
    <property type="match status" value="1"/>
</dbReference>
<feature type="domain" description="TonB-dependent receptor-like beta-barrel" evidence="11">
    <location>
        <begin position="390"/>
        <end position="941"/>
    </location>
</feature>
<evidence type="ECO:0000256" key="10">
    <source>
        <dbReference type="SAM" id="SignalP"/>
    </source>
</evidence>
<organism evidence="13 16">
    <name type="scientific">Bacteroides faecis</name>
    <dbReference type="NCBI Taxonomy" id="674529"/>
    <lineage>
        <taxon>Bacteria</taxon>
        <taxon>Pseudomonadati</taxon>
        <taxon>Bacteroidota</taxon>
        <taxon>Bacteroidia</taxon>
        <taxon>Bacteroidales</taxon>
        <taxon>Bacteroidaceae</taxon>
        <taxon>Bacteroides</taxon>
    </lineage>
</organism>
<evidence type="ECO:0000256" key="4">
    <source>
        <dbReference type="ARBA" id="ARBA00022692"/>
    </source>
</evidence>
<protein>
    <submittedName>
        <fullName evidence="13">Outer membrane receptor proteins, mostly Fe transport</fullName>
    </submittedName>
    <submittedName>
        <fullName evidence="14">TonB-dependent receptor</fullName>
    </submittedName>
</protein>
<keyword evidence="5 9" id="KW-0798">TonB box</keyword>
<evidence type="ECO:0000259" key="12">
    <source>
        <dbReference type="Pfam" id="PF07715"/>
    </source>
</evidence>
<dbReference type="InterPro" id="IPR023996">
    <property type="entry name" value="TonB-dep_OMP_SusC/RagA"/>
</dbReference>
<feature type="chain" id="PRO_5044550009" evidence="10">
    <location>
        <begin position="22"/>
        <end position="977"/>
    </location>
</feature>
<evidence type="ECO:0000256" key="3">
    <source>
        <dbReference type="ARBA" id="ARBA00022452"/>
    </source>
</evidence>